<accession>A0ABQ9IHM3</accession>
<dbReference type="Proteomes" id="UP001159363">
    <property type="component" value="Chromosome 1"/>
</dbReference>
<protein>
    <submittedName>
        <fullName evidence="2">Uncharacterized protein</fullName>
    </submittedName>
</protein>
<feature type="transmembrane region" description="Helical" evidence="1">
    <location>
        <begin position="298"/>
        <end position="322"/>
    </location>
</feature>
<keyword evidence="1" id="KW-1133">Transmembrane helix</keyword>
<organism evidence="2 3">
    <name type="scientific">Dryococelus australis</name>
    <dbReference type="NCBI Taxonomy" id="614101"/>
    <lineage>
        <taxon>Eukaryota</taxon>
        <taxon>Metazoa</taxon>
        <taxon>Ecdysozoa</taxon>
        <taxon>Arthropoda</taxon>
        <taxon>Hexapoda</taxon>
        <taxon>Insecta</taxon>
        <taxon>Pterygota</taxon>
        <taxon>Neoptera</taxon>
        <taxon>Polyneoptera</taxon>
        <taxon>Phasmatodea</taxon>
        <taxon>Verophasmatodea</taxon>
        <taxon>Anareolatae</taxon>
        <taxon>Phasmatidae</taxon>
        <taxon>Eurycanthinae</taxon>
        <taxon>Dryococelus</taxon>
    </lineage>
</organism>
<dbReference type="EMBL" id="JARBHB010000001">
    <property type="protein sequence ID" value="KAJ8896144.1"/>
    <property type="molecule type" value="Genomic_DNA"/>
</dbReference>
<sequence length="467" mass="52283">MQDQVDFNQGKHTERLDEIYDLYYSTITILDTLSHNSKSGQSSKRAYTFVTSDKNLAAVRINFSNLFESLIINNKDLSNVELFPYLKQALEGEPLALVQSLPLTGENFEVAWTLLVKLYDSKRLIMSHHIDAILQVPVAHLNSTVPMCYFLSTVNENMAALKANKLPVDQWDILLLHLFEKHVSVDLQRMWELIVQALENPTLQNFLTLLERQCKSGEAVSKSILNWKVQGQLHTSKGAYLVPQPQFVVCAKVNIQFIIAVCLARKVQGKDLSVLRSTNFASIVYNPLTRSETIHQPLLVTIAHLAIIHFCISPVLILILLINNHMNLQIKKKDPSATVLSSFSEKASCATVMLSTAVVEVQDTLGNFQQCHSVWHKEFSCVLKPCGKEGPCFSAEMLVLPRLTGHIPCTPLKPEVREHLSHLKLADPNYTNSDCVDMLVGAKLFPYIITGTKLEGPPDTLVALDSV</sequence>
<keyword evidence="3" id="KW-1185">Reference proteome</keyword>
<keyword evidence="1" id="KW-0812">Transmembrane</keyword>
<dbReference type="InterPro" id="IPR005312">
    <property type="entry name" value="DUF1759"/>
</dbReference>
<name>A0ABQ9IHM3_9NEOP</name>
<evidence type="ECO:0000313" key="3">
    <source>
        <dbReference type="Proteomes" id="UP001159363"/>
    </source>
</evidence>
<evidence type="ECO:0000256" key="1">
    <source>
        <dbReference type="SAM" id="Phobius"/>
    </source>
</evidence>
<evidence type="ECO:0000313" key="2">
    <source>
        <dbReference type="EMBL" id="KAJ8896144.1"/>
    </source>
</evidence>
<comment type="caution">
    <text evidence="2">The sequence shown here is derived from an EMBL/GenBank/DDBJ whole genome shotgun (WGS) entry which is preliminary data.</text>
</comment>
<keyword evidence="1" id="KW-0472">Membrane</keyword>
<dbReference type="Pfam" id="PF03564">
    <property type="entry name" value="DUF1759"/>
    <property type="match status" value="1"/>
</dbReference>
<proteinExistence type="predicted"/>
<gene>
    <name evidence="2" type="ORF">PR048_001487</name>
</gene>
<reference evidence="2 3" key="1">
    <citation type="submission" date="2023-02" db="EMBL/GenBank/DDBJ databases">
        <title>LHISI_Scaffold_Assembly.</title>
        <authorList>
            <person name="Stuart O.P."/>
            <person name="Cleave R."/>
            <person name="Magrath M.J.L."/>
            <person name="Mikheyev A.S."/>
        </authorList>
    </citation>
    <scope>NUCLEOTIDE SEQUENCE [LARGE SCALE GENOMIC DNA]</scope>
    <source>
        <strain evidence="2">Daus_M_001</strain>
        <tissue evidence="2">Leg muscle</tissue>
    </source>
</reference>